<dbReference type="PANTHER" id="PTHR34472:SF1">
    <property type="entry name" value="SULFUR CARRIER PROTEIN THIS"/>
    <property type="match status" value="1"/>
</dbReference>
<accession>A0ABT0C2Z0</accession>
<dbReference type="EMBL" id="JAKZMM010000032">
    <property type="protein sequence ID" value="MCJ2381379.1"/>
    <property type="molecule type" value="Genomic_DNA"/>
</dbReference>
<sequence length="66" mass="7241">MIIKVNNKEMELSSQASLQQLAETLQMPDKGVAVAVNNQMIPRTKWSETILQENDQVVVIKAACGG</sequence>
<dbReference type="InterPro" id="IPR012675">
    <property type="entry name" value="Beta-grasp_dom_sf"/>
</dbReference>
<dbReference type="Proteomes" id="UP001165444">
    <property type="component" value="Unassembled WGS sequence"/>
</dbReference>
<evidence type="ECO:0000313" key="2">
    <source>
        <dbReference type="Proteomes" id="UP001165444"/>
    </source>
</evidence>
<organism evidence="1 2">
    <name type="scientific">Parabacteroides faecalis</name>
    <dbReference type="NCBI Taxonomy" id="2924040"/>
    <lineage>
        <taxon>Bacteria</taxon>
        <taxon>Pseudomonadati</taxon>
        <taxon>Bacteroidota</taxon>
        <taxon>Bacteroidia</taxon>
        <taxon>Bacteroidales</taxon>
        <taxon>Tannerellaceae</taxon>
        <taxon>Parabacteroides</taxon>
    </lineage>
</organism>
<dbReference type="SUPFAM" id="SSF54285">
    <property type="entry name" value="MoaD/ThiS"/>
    <property type="match status" value="1"/>
</dbReference>
<comment type="caution">
    <text evidence="1">The sequence shown here is derived from an EMBL/GenBank/DDBJ whole genome shotgun (WGS) entry which is preliminary data.</text>
</comment>
<keyword evidence="2" id="KW-1185">Reference proteome</keyword>
<dbReference type="InterPro" id="IPR016155">
    <property type="entry name" value="Mopterin_synth/thiamin_S_b"/>
</dbReference>
<reference evidence="1 2" key="1">
    <citation type="submission" date="2022-03" db="EMBL/GenBank/DDBJ databases">
        <title>Parabacteroides sp. nov. isolated from swine feces.</title>
        <authorList>
            <person name="Bak J.E."/>
        </authorList>
    </citation>
    <scope>NUCLEOTIDE SEQUENCE [LARGE SCALE GENOMIC DNA]</scope>
    <source>
        <strain evidence="1 2">AGMB00274</strain>
    </source>
</reference>
<dbReference type="Gene3D" id="3.10.20.30">
    <property type="match status" value="1"/>
</dbReference>
<dbReference type="NCBIfam" id="TIGR01683">
    <property type="entry name" value="thiS"/>
    <property type="match status" value="1"/>
</dbReference>
<dbReference type="InterPro" id="IPR003749">
    <property type="entry name" value="ThiS/MoaD-like"/>
</dbReference>
<dbReference type="Pfam" id="PF02597">
    <property type="entry name" value="ThiS"/>
    <property type="match status" value="1"/>
</dbReference>
<dbReference type="CDD" id="cd00565">
    <property type="entry name" value="Ubl_ThiS"/>
    <property type="match status" value="1"/>
</dbReference>
<dbReference type="RefSeq" id="WP_022456034.1">
    <property type="nucleotide sequence ID" value="NZ_JAKZMM010000032.1"/>
</dbReference>
<dbReference type="InterPro" id="IPR010035">
    <property type="entry name" value="Thi_S"/>
</dbReference>
<proteinExistence type="predicted"/>
<gene>
    <name evidence="1" type="primary">thiS</name>
    <name evidence="1" type="ORF">MUN53_12295</name>
</gene>
<dbReference type="PANTHER" id="PTHR34472">
    <property type="entry name" value="SULFUR CARRIER PROTEIN THIS"/>
    <property type="match status" value="1"/>
</dbReference>
<protein>
    <submittedName>
        <fullName evidence="1">Sulfur carrier protein ThiS</fullName>
    </submittedName>
</protein>
<name>A0ABT0C2Z0_9BACT</name>
<evidence type="ECO:0000313" key="1">
    <source>
        <dbReference type="EMBL" id="MCJ2381379.1"/>
    </source>
</evidence>